<dbReference type="Proteomes" id="UP001293593">
    <property type="component" value="Unassembled WGS sequence"/>
</dbReference>
<reference evidence="2" key="1">
    <citation type="submission" date="2023-10" db="EMBL/GenBank/DDBJ databases">
        <title>Chromosome-level genome of the transformable northern wattle, Acacia crassicarpa.</title>
        <authorList>
            <person name="Massaro I."/>
            <person name="Sinha N.R."/>
            <person name="Poethig S."/>
            <person name="Leichty A.R."/>
        </authorList>
    </citation>
    <scope>NUCLEOTIDE SEQUENCE</scope>
    <source>
        <strain evidence="2">Acra3RX</strain>
        <tissue evidence="2">Leaf</tissue>
    </source>
</reference>
<proteinExistence type="predicted"/>
<evidence type="ECO:0000313" key="2">
    <source>
        <dbReference type="EMBL" id="KAK4285715.1"/>
    </source>
</evidence>
<evidence type="ECO:0000256" key="1">
    <source>
        <dbReference type="SAM" id="MobiDB-lite"/>
    </source>
</evidence>
<protein>
    <submittedName>
        <fullName evidence="2">Uncharacterized protein</fullName>
    </submittedName>
</protein>
<feature type="compositionally biased region" description="Low complexity" evidence="1">
    <location>
        <begin position="92"/>
        <end position="102"/>
    </location>
</feature>
<accession>A0AAE1NAQ1</accession>
<gene>
    <name evidence="2" type="ORF">QN277_002374</name>
</gene>
<organism evidence="2 3">
    <name type="scientific">Acacia crassicarpa</name>
    <name type="common">northern wattle</name>
    <dbReference type="NCBI Taxonomy" id="499986"/>
    <lineage>
        <taxon>Eukaryota</taxon>
        <taxon>Viridiplantae</taxon>
        <taxon>Streptophyta</taxon>
        <taxon>Embryophyta</taxon>
        <taxon>Tracheophyta</taxon>
        <taxon>Spermatophyta</taxon>
        <taxon>Magnoliopsida</taxon>
        <taxon>eudicotyledons</taxon>
        <taxon>Gunneridae</taxon>
        <taxon>Pentapetalae</taxon>
        <taxon>rosids</taxon>
        <taxon>fabids</taxon>
        <taxon>Fabales</taxon>
        <taxon>Fabaceae</taxon>
        <taxon>Caesalpinioideae</taxon>
        <taxon>mimosoid clade</taxon>
        <taxon>Acacieae</taxon>
        <taxon>Acacia</taxon>
    </lineage>
</organism>
<name>A0AAE1NAQ1_9FABA</name>
<feature type="region of interest" description="Disordered" evidence="1">
    <location>
        <begin position="69"/>
        <end position="111"/>
    </location>
</feature>
<keyword evidence="3" id="KW-1185">Reference proteome</keyword>
<dbReference type="EMBL" id="JAWXYG010000001">
    <property type="protein sequence ID" value="KAK4285715.1"/>
    <property type="molecule type" value="Genomic_DNA"/>
</dbReference>
<sequence length="111" mass="12697">MMPLMQQLLRLVNQVYAMRRKMKSFYLGIVLLGKKDNQHQNHVTHNQKACELIDIDEISLSDDIQVIPSKGKRKVSAKKQAEHVLKSASYGPSSPSKTPSKPLKWIKKEQN</sequence>
<dbReference type="AlphaFoldDB" id="A0AAE1NAQ1"/>
<evidence type="ECO:0000313" key="3">
    <source>
        <dbReference type="Proteomes" id="UP001293593"/>
    </source>
</evidence>
<comment type="caution">
    <text evidence="2">The sequence shown here is derived from an EMBL/GenBank/DDBJ whole genome shotgun (WGS) entry which is preliminary data.</text>
</comment>